<accession>A0AAV1Y735</accession>
<dbReference type="Proteomes" id="UP001497480">
    <property type="component" value="Unassembled WGS sequence"/>
</dbReference>
<name>A0AAV1Y735_LUPLU</name>
<evidence type="ECO:0000313" key="1">
    <source>
        <dbReference type="EMBL" id="CAL0329811.1"/>
    </source>
</evidence>
<keyword evidence="2" id="KW-1185">Reference proteome</keyword>
<dbReference type="EMBL" id="CAXHTB010000022">
    <property type="protein sequence ID" value="CAL0329811.1"/>
    <property type="molecule type" value="Genomic_DNA"/>
</dbReference>
<protein>
    <submittedName>
        <fullName evidence="1">Uncharacterized protein</fullName>
    </submittedName>
</protein>
<proteinExistence type="predicted"/>
<organism evidence="1 2">
    <name type="scientific">Lupinus luteus</name>
    <name type="common">European yellow lupine</name>
    <dbReference type="NCBI Taxonomy" id="3873"/>
    <lineage>
        <taxon>Eukaryota</taxon>
        <taxon>Viridiplantae</taxon>
        <taxon>Streptophyta</taxon>
        <taxon>Embryophyta</taxon>
        <taxon>Tracheophyta</taxon>
        <taxon>Spermatophyta</taxon>
        <taxon>Magnoliopsida</taxon>
        <taxon>eudicotyledons</taxon>
        <taxon>Gunneridae</taxon>
        <taxon>Pentapetalae</taxon>
        <taxon>rosids</taxon>
        <taxon>fabids</taxon>
        <taxon>Fabales</taxon>
        <taxon>Fabaceae</taxon>
        <taxon>Papilionoideae</taxon>
        <taxon>50 kb inversion clade</taxon>
        <taxon>genistoids sensu lato</taxon>
        <taxon>core genistoids</taxon>
        <taxon>Genisteae</taxon>
        <taxon>Lupinus</taxon>
    </lineage>
</organism>
<evidence type="ECO:0000313" key="2">
    <source>
        <dbReference type="Proteomes" id="UP001497480"/>
    </source>
</evidence>
<reference evidence="1 2" key="1">
    <citation type="submission" date="2024-03" db="EMBL/GenBank/DDBJ databases">
        <authorList>
            <person name="Martinez-Hernandez J."/>
        </authorList>
    </citation>
    <scope>NUCLEOTIDE SEQUENCE [LARGE SCALE GENOMIC DNA]</scope>
</reference>
<gene>
    <name evidence="1" type="ORF">LLUT_LOCUS30871</name>
</gene>
<dbReference type="AlphaFoldDB" id="A0AAV1Y735"/>
<sequence>MDLMQALLTGHMDNTMERFKEHEDSLNTRLGTMDVAIDSGFEDIHTCLSRLEGNFPLMG</sequence>
<comment type="caution">
    <text evidence="1">The sequence shown here is derived from an EMBL/GenBank/DDBJ whole genome shotgun (WGS) entry which is preliminary data.</text>
</comment>